<protein>
    <submittedName>
        <fullName evidence="1">Uncharacterized protein</fullName>
    </submittedName>
</protein>
<dbReference type="AlphaFoldDB" id="A0A0A9HJL7"/>
<accession>A0A0A9HJL7</accession>
<proteinExistence type="predicted"/>
<reference evidence="1" key="2">
    <citation type="journal article" date="2015" name="Data Brief">
        <title>Shoot transcriptome of the giant reed, Arundo donax.</title>
        <authorList>
            <person name="Barrero R.A."/>
            <person name="Guerrero F.D."/>
            <person name="Moolhuijzen P."/>
            <person name="Goolsby J.A."/>
            <person name="Tidwell J."/>
            <person name="Bellgard S.E."/>
            <person name="Bellgard M.I."/>
        </authorList>
    </citation>
    <scope>NUCLEOTIDE SEQUENCE</scope>
    <source>
        <tissue evidence="1">Shoot tissue taken approximately 20 cm above the soil surface</tissue>
    </source>
</reference>
<organism evidence="1">
    <name type="scientific">Arundo donax</name>
    <name type="common">Giant reed</name>
    <name type="synonym">Donax arundinaceus</name>
    <dbReference type="NCBI Taxonomy" id="35708"/>
    <lineage>
        <taxon>Eukaryota</taxon>
        <taxon>Viridiplantae</taxon>
        <taxon>Streptophyta</taxon>
        <taxon>Embryophyta</taxon>
        <taxon>Tracheophyta</taxon>
        <taxon>Spermatophyta</taxon>
        <taxon>Magnoliopsida</taxon>
        <taxon>Liliopsida</taxon>
        <taxon>Poales</taxon>
        <taxon>Poaceae</taxon>
        <taxon>PACMAD clade</taxon>
        <taxon>Arundinoideae</taxon>
        <taxon>Arundineae</taxon>
        <taxon>Arundo</taxon>
    </lineage>
</organism>
<name>A0A0A9HJL7_ARUDO</name>
<sequence>MAMLTSKQLAYIGALGFVQLLSMEVDAVESRNLLPWLMDRVDPDTMVMCIGPGKVLHINAQVVIIGLGLPNIGTNLRHQSWMEGVQAWRDLVHELALEDGSPIDIYRLMEQLLMGHVDNLCMWSFCLVLFNRLVFPGSSYDTSK</sequence>
<evidence type="ECO:0000313" key="1">
    <source>
        <dbReference type="EMBL" id="JAE36952.1"/>
    </source>
</evidence>
<reference evidence="1" key="1">
    <citation type="submission" date="2014-09" db="EMBL/GenBank/DDBJ databases">
        <authorList>
            <person name="Magalhaes I.L.F."/>
            <person name="Oliveira U."/>
            <person name="Santos F.R."/>
            <person name="Vidigal T.H.D.A."/>
            <person name="Brescovit A.D."/>
            <person name="Santos A.J."/>
        </authorList>
    </citation>
    <scope>NUCLEOTIDE SEQUENCE</scope>
    <source>
        <tissue evidence="1">Shoot tissue taken approximately 20 cm above the soil surface</tissue>
    </source>
</reference>
<dbReference type="EMBL" id="GBRH01160944">
    <property type="protein sequence ID" value="JAE36952.1"/>
    <property type="molecule type" value="Transcribed_RNA"/>
</dbReference>